<dbReference type="Proteomes" id="UP001162164">
    <property type="component" value="Unassembled WGS sequence"/>
</dbReference>
<name>A0ABQ9J7B5_9CUCU</name>
<organism evidence="2 3">
    <name type="scientific">Molorchus minor</name>
    <dbReference type="NCBI Taxonomy" id="1323400"/>
    <lineage>
        <taxon>Eukaryota</taxon>
        <taxon>Metazoa</taxon>
        <taxon>Ecdysozoa</taxon>
        <taxon>Arthropoda</taxon>
        <taxon>Hexapoda</taxon>
        <taxon>Insecta</taxon>
        <taxon>Pterygota</taxon>
        <taxon>Neoptera</taxon>
        <taxon>Endopterygota</taxon>
        <taxon>Coleoptera</taxon>
        <taxon>Polyphaga</taxon>
        <taxon>Cucujiformia</taxon>
        <taxon>Chrysomeloidea</taxon>
        <taxon>Cerambycidae</taxon>
        <taxon>Lamiinae</taxon>
        <taxon>Monochamini</taxon>
        <taxon>Molorchus</taxon>
    </lineage>
</organism>
<evidence type="ECO:0000313" key="2">
    <source>
        <dbReference type="EMBL" id="KAJ8973769.1"/>
    </source>
</evidence>
<gene>
    <name evidence="2" type="ORF">NQ317_002972</name>
</gene>
<keyword evidence="3" id="KW-1185">Reference proteome</keyword>
<reference evidence="2" key="1">
    <citation type="journal article" date="2023" name="Insect Mol. Biol.">
        <title>Genome sequencing provides insights into the evolution of gene families encoding plant cell wall-degrading enzymes in longhorned beetles.</title>
        <authorList>
            <person name="Shin N.R."/>
            <person name="Okamura Y."/>
            <person name="Kirsch R."/>
            <person name="Pauchet Y."/>
        </authorList>
    </citation>
    <scope>NUCLEOTIDE SEQUENCE</scope>
    <source>
        <strain evidence="2">MMC_N1</strain>
    </source>
</reference>
<proteinExistence type="predicted"/>
<evidence type="ECO:0000313" key="3">
    <source>
        <dbReference type="Proteomes" id="UP001162164"/>
    </source>
</evidence>
<dbReference type="EMBL" id="JAPWTJ010001117">
    <property type="protein sequence ID" value="KAJ8973769.1"/>
    <property type="molecule type" value="Genomic_DNA"/>
</dbReference>
<protein>
    <submittedName>
        <fullName evidence="2">Uncharacterized protein</fullName>
    </submittedName>
</protein>
<comment type="caution">
    <text evidence="2">The sequence shown here is derived from an EMBL/GenBank/DDBJ whole genome shotgun (WGS) entry which is preliminary data.</text>
</comment>
<sequence length="88" mass="10116">MDDDSSRSFSDSGSDSDSDQGLPQNYTYFLQSLINSGQVHIMTSDYASEFSMLTKQASGLLRVQKNCISRKEEHSKYDCHQREWIVRK</sequence>
<feature type="region of interest" description="Disordered" evidence="1">
    <location>
        <begin position="1"/>
        <end position="23"/>
    </location>
</feature>
<evidence type="ECO:0000256" key="1">
    <source>
        <dbReference type="SAM" id="MobiDB-lite"/>
    </source>
</evidence>
<accession>A0ABQ9J7B5</accession>